<dbReference type="GO" id="GO:0000162">
    <property type="term" value="P:L-tryptophan biosynthetic process"/>
    <property type="evidence" value="ECO:0007669"/>
    <property type="project" value="TreeGrafter"/>
</dbReference>
<dbReference type="GO" id="GO:0004049">
    <property type="term" value="F:anthranilate synthase activity"/>
    <property type="evidence" value="ECO:0007669"/>
    <property type="project" value="UniProtKB-EC"/>
</dbReference>
<keyword evidence="1" id="KW-0315">Glutamine amidotransferase</keyword>
<dbReference type="EMBL" id="PGUY01000055">
    <property type="protein sequence ID" value="PLT28631.1"/>
    <property type="molecule type" value="Genomic_DNA"/>
</dbReference>
<accession>A0A2N5M2P9</accession>
<proteinExistence type="predicted"/>
<dbReference type="InterPro" id="IPR050472">
    <property type="entry name" value="Anth_synth/Amidotransfase"/>
</dbReference>
<dbReference type="InterPro" id="IPR029062">
    <property type="entry name" value="Class_I_gatase-like"/>
</dbReference>
<dbReference type="NCBIfam" id="TIGR00566">
    <property type="entry name" value="trpG_papA"/>
    <property type="match status" value="1"/>
</dbReference>
<dbReference type="PRINTS" id="PR00096">
    <property type="entry name" value="GATASE"/>
</dbReference>
<keyword evidence="3" id="KW-0456">Lyase</keyword>
<dbReference type="Pfam" id="PF00117">
    <property type="entry name" value="GATase"/>
    <property type="match status" value="1"/>
</dbReference>
<comment type="caution">
    <text evidence="3">The sequence shown here is derived from an EMBL/GenBank/DDBJ whole genome shotgun (WGS) entry which is preliminary data.</text>
</comment>
<organism evidence="3 4">
    <name type="scientific">Peribacillus deserti</name>
    <dbReference type="NCBI Taxonomy" id="673318"/>
    <lineage>
        <taxon>Bacteria</taxon>
        <taxon>Bacillati</taxon>
        <taxon>Bacillota</taxon>
        <taxon>Bacilli</taxon>
        <taxon>Bacillales</taxon>
        <taxon>Bacillaceae</taxon>
        <taxon>Peribacillus</taxon>
    </lineage>
</organism>
<dbReference type="InterPro" id="IPR006221">
    <property type="entry name" value="TrpG/PapA_dom"/>
</dbReference>
<dbReference type="SUPFAM" id="SSF52317">
    <property type="entry name" value="Class I glutamine amidotransferase-like"/>
    <property type="match status" value="1"/>
</dbReference>
<sequence length="203" mass="22908">MILLIDNFDSFTYNLYQYVLEIGEEVVVKRNNDITIDEIKRMNPDHILLSPGPGKPDEAGICLDVIREFHKTIPILGICLGHQAIARAFGGRVIKARRPMHGKVSRVLHDSKTMFKDIPETFSVTRYHSLIAEKESLPDCLEASAVAEDGEIMALRHKKYQVEGLQFHPESIMSEHGHALLKAFFNKPTSKLHSLEGAEYGSR</sequence>
<dbReference type="FunFam" id="3.40.50.880:FF:000003">
    <property type="entry name" value="Anthranilate synthase component II"/>
    <property type="match status" value="1"/>
</dbReference>
<gene>
    <name evidence="3" type="ORF">CUU66_17610</name>
</gene>
<evidence type="ECO:0000313" key="3">
    <source>
        <dbReference type="EMBL" id="PLT28631.1"/>
    </source>
</evidence>
<dbReference type="OrthoDB" id="9804328at2"/>
<keyword evidence="4" id="KW-1185">Reference proteome</keyword>
<dbReference type="Proteomes" id="UP000234748">
    <property type="component" value="Unassembled WGS sequence"/>
</dbReference>
<dbReference type="AlphaFoldDB" id="A0A2N5M2P9"/>
<feature type="domain" description="Glutamine amidotransferase" evidence="2">
    <location>
        <begin position="3"/>
        <end position="186"/>
    </location>
</feature>
<dbReference type="EC" id="4.1.3.27" evidence="3"/>
<dbReference type="PROSITE" id="PS51273">
    <property type="entry name" value="GATASE_TYPE_1"/>
    <property type="match status" value="1"/>
</dbReference>
<dbReference type="PRINTS" id="PR00099">
    <property type="entry name" value="CPSGATASE"/>
</dbReference>
<reference evidence="3 4" key="1">
    <citation type="submission" date="2017-11" db="EMBL/GenBank/DDBJ databases">
        <title>Comparitive Functional Genomics of Dry Heat Resistant strains isolated from the Viking Spacecraft.</title>
        <authorList>
            <person name="Seuylemezian A."/>
            <person name="Cooper K."/>
            <person name="Vaishampayan P."/>
        </authorList>
    </citation>
    <scope>NUCLEOTIDE SEQUENCE [LARGE SCALE GENOMIC DNA]</scope>
    <source>
        <strain evidence="3 4">V1-29</strain>
    </source>
</reference>
<dbReference type="Gene3D" id="3.40.50.880">
    <property type="match status" value="1"/>
</dbReference>
<dbReference type="RefSeq" id="WP_101644553.1">
    <property type="nucleotide sequence ID" value="NZ_PGUY01000055.1"/>
</dbReference>
<dbReference type="PANTHER" id="PTHR43418">
    <property type="entry name" value="MULTIFUNCTIONAL TRYPTOPHAN BIOSYNTHESIS PROTEIN-RELATED"/>
    <property type="match status" value="1"/>
</dbReference>
<dbReference type="PRINTS" id="PR00097">
    <property type="entry name" value="ANTSNTHASEII"/>
</dbReference>
<dbReference type="InterPro" id="IPR017926">
    <property type="entry name" value="GATASE"/>
</dbReference>
<evidence type="ECO:0000313" key="4">
    <source>
        <dbReference type="Proteomes" id="UP000234748"/>
    </source>
</evidence>
<dbReference type="PANTHER" id="PTHR43418:SF4">
    <property type="entry name" value="MULTIFUNCTIONAL TRYPTOPHAN BIOSYNTHESIS PROTEIN"/>
    <property type="match status" value="1"/>
</dbReference>
<name>A0A2N5M2P9_9BACI</name>
<evidence type="ECO:0000256" key="1">
    <source>
        <dbReference type="ARBA" id="ARBA00022962"/>
    </source>
</evidence>
<dbReference type="GO" id="GO:0005829">
    <property type="term" value="C:cytosol"/>
    <property type="evidence" value="ECO:0007669"/>
    <property type="project" value="TreeGrafter"/>
</dbReference>
<dbReference type="CDD" id="cd01743">
    <property type="entry name" value="GATase1_Anthranilate_Synthase"/>
    <property type="match status" value="1"/>
</dbReference>
<evidence type="ECO:0000259" key="2">
    <source>
        <dbReference type="Pfam" id="PF00117"/>
    </source>
</evidence>
<protein>
    <submittedName>
        <fullName evidence="3">Anthranilate/aminodeoxychorismate synthase component II</fullName>
        <ecNumber evidence="3">4.1.3.27</ecNumber>
    </submittedName>
</protein>